<protein>
    <submittedName>
        <fullName evidence="2">Uncharacterized protein</fullName>
    </submittedName>
</protein>
<keyword evidence="1" id="KW-1133">Transmembrane helix</keyword>
<keyword evidence="1" id="KW-0472">Membrane</keyword>
<evidence type="ECO:0000313" key="2">
    <source>
        <dbReference type="EMBL" id="DAF61691.1"/>
    </source>
</evidence>
<feature type="transmembrane region" description="Helical" evidence="1">
    <location>
        <begin position="6"/>
        <end position="25"/>
    </location>
</feature>
<name>A0A8S5TF83_9CAUD</name>
<organism evidence="2">
    <name type="scientific">Siphoviridae sp. ct1IF5</name>
    <dbReference type="NCBI Taxonomy" id="2827765"/>
    <lineage>
        <taxon>Viruses</taxon>
        <taxon>Duplodnaviria</taxon>
        <taxon>Heunggongvirae</taxon>
        <taxon>Uroviricota</taxon>
        <taxon>Caudoviricetes</taxon>
    </lineage>
</organism>
<proteinExistence type="predicted"/>
<keyword evidence="1" id="KW-0812">Transmembrane</keyword>
<reference evidence="2" key="1">
    <citation type="journal article" date="2021" name="Proc. Natl. Acad. Sci. U.S.A.">
        <title>A Catalog of Tens of Thousands of Viruses from Human Metagenomes Reveals Hidden Associations with Chronic Diseases.</title>
        <authorList>
            <person name="Tisza M.J."/>
            <person name="Buck C.B."/>
        </authorList>
    </citation>
    <scope>NUCLEOTIDE SEQUENCE</scope>
    <source>
        <strain evidence="2">Ct1IF5</strain>
    </source>
</reference>
<evidence type="ECO:0000256" key="1">
    <source>
        <dbReference type="SAM" id="Phobius"/>
    </source>
</evidence>
<accession>A0A8S5TF83</accession>
<sequence>MSQSFNTIYCIYYFVFNYLLYYSLLVSSRIFNPLR</sequence>
<dbReference type="EMBL" id="BK032815">
    <property type="protein sequence ID" value="DAF61691.1"/>
    <property type="molecule type" value="Genomic_DNA"/>
</dbReference>